<dbReference type="SUPFAM" id="SSF69065">
    <property type="entry name" value="RNase III domain-like"/>
    <property type="match status" value="1"/>
</dbReference>
<evidence type="ECO:0000313" key="2">
    <source>
        <dbReference type="Proteomes" id="UP001280581"/>
    </source>
</evidence>
<name>A0AAN6M595_9PLEO</name>
<reference evidence="1 2" key="1">
    <citation type="submission" date="2021-02" db="EMBL/GenBank/DDBJ databases">
        <title>Genome assembly of Pseudopithomyces chartarum.</title>
        <authorList>
            <person name="Jauregui R."/>
            <person name="Singh J."/>
            <person name="Voisey C."/>
        </authorList>
    </citation>
    <scope>NUCLEOTIDE SEQUENCE [LARGE SCALE GENOMIC DNA]</scope>
    <source>
        <strain evidence="1 2">AGR01</strain>
    </source>
</reference>
<dbReference type="EMBL" id="WVTA01000004">
    <property type="protein sequence ID" value="KAK3214361.1"/>
    <property type="molecule type" value="Genomic_DNA"/>
</dbReference>
<dbReference type="AlphaFoldDB" id="A0AAN6M595"/>
<dbReference type="GO" id="GO:0004525">
    <property type="term" value="F:ribonuclease III activity"/>
    <property type="evidence" value="ECO:0007669"/>
    <property type="project" value="InterPro"/>
</dbReference>
<gene>
    <name evidence="1" type="ORF">GRF29_28g2955131</name>
</gene>
<proteinExistence type="predicted"/>
<dbReference type="GO" id="GO:0006396">
    <property type="term" value="P:RNA processing"/>
    <property type="evidence" value="ECO:0007669"/>
    <property type="project" value="InterPro"/>
</dbReference>
<organism evidence="1 2">
    <name type="scientific">Pseudopithomyces chartarum</name>
    <dbReference type="NCBI Taxonomy" id="1892770"/>
    <lineage>
        <taxon>Eukaryota</taxon>
        <taxon>Fungi</taxon>
        <taxon>Dikarya</taxon>
        <taxon>Ascomycota</taxon>
        <taxon>Pezizomycotina</taxon>
        <taxon>Dothideomycetes</taxon>
        <taxon>Pleosporomycetidae</taxon>
        <taxon>Pleosporales</taxon>
        <taxon>Massarineae</taxon>
        <taxon>Didymosphaeriaceae</taxon>
        <taxon>Pseudopithomyces</taxon>
    </lineage>
</organism>
<dbReference type="Proteomes" id="UP001280581">
    <property type="component" value="Unassembled WGS sequence"/>
</dbReference>
<accession>A0AAN6M595</accession>
<dbReference type="Gene3D" id="1.10.1520.10">
    <property type="entry name" value="Ribonuclease III domain"/>
    <property type="match status" value="1"/>
</dbReference>
<sequence>MADHVQETIGYRFFNCEPLRIALKAAHRSEEDETSDDGNRGLAKIGTSVIEMVETHDIVMTKGRTKSDAESRQHWSKTKQGRANVCKKLGVESCIVQSVRQRQEPPSTTVLANALSAIIGAVWLDLEERGERTATARTKVFNILRHMDSIVADTAQGTSNAAGEAIVVIPEGNQGLQSYSQASHFLASDGTVKENAIVMDTFIPQHLGENQQSVFGETLTDSFSLHEMTSEPDFLLINEMNAQAFMQTQYNMSPLPIEGEMGFDNTALPQLTEMSQQPGDRLWIENEGPSDAVQALSTGFQCAEQTVLRKRKQVHSGDGVYGDNPAYCNLLHTERQKLAALPVSDRATADKYLAYPQVDKISQSPTQVMQLRSLFLGIGSCGALLDFEELFRVARQKKAIQPQHSRPILNIAEMFNEICLLESEEALCVLTRRYHVIKFCSTAREVFHQNNCMVMETSSTFTVGHRVRRGNPNVLREAAITTALATQIQPLWETESKDFKKLCFKVKRLRKLARNLQMLTDIYGFGILALLPSGPSHQDLSVTDTMSVPCVDLLVGLS</sequence>
<keyword evidence="2" id="KW-1185">Reference proteome</keyword>
<protein>
    <submittedName>
        <fullName evidence="1">Uncharacterized protein</fullName>
    </submittedName>
</protein>
<evidence type="ECO:0000313" key="1">
    <source>
        <dbReference type="EMBL" id="KAK3214361.1"/>
    </source>
</evidence>
<comment type="caution">
    <text evidence="1">The sequence shown here is derived from an EMBL/GenBank/DDBJ whole genome shotgun (WGS) entry which is preliminary data.</text>
</comment>
<dbReference type="InterPro" id="IPR036389">
    <property type="entry name" value="RNase_III_sf"/>
</dbReference>